<dbReference type="Proteomes" id="UP000014023">
    <property type="component" value="Unassembled WGS sequence"/>
</dbReference>
<protein>
    <recommendedName>
        <fullName evidence="4">SdpC family antimicrobial peptide</fullName>
    </recommendedName>
</protein>
<gene>
    <name evidence="2" type="ORF">IKE_03404</name>
</gene>
<keyword evidence="1" id="KW-0732">Signal</keyword>
<accession>A0A9W5Q371</accession>
<dbReference type="RefSeq" id="WP_016125420.1">
    <property type="nucleotide sequence ID" value="NZ_KB976265.1"/>
</dbReference>
<feature type="signal peptide" evidence="1">
    <location>
        <begin position="1"/>
        <end position="28"/>
    </location>
</feature>
<dbReference type="NCBIfam" id="NF035925">
    <property type="entry name" value="Geo26A_fam"/>
    <property type="match status" value="1"/>
</dbReference>
<name>A0A9W5Q371_BACCE</name>
<evidence type="ECO:0000313" key="3">
    <source>
        <dbReference type="Proteomes" id="UP000014023"/>
    </source>
</evidence>
<evidence type="ECO:0000313" key="2">
    <source>
        <dbReference type="EMBL" id="EOO65819.1"/>
    </source>
</evidence>
<proteinExistence type="predicted"/>
<sequence>MKIRKNKIIVSAITLGLLTSITPTGAFAETNDSVISTSPNKNIQQVEQPIIKILKEDENEKIVESKDSNIVVTSTYNKKSKVLNIITKKIADNSLKTETINIPNANEFYANTNKKTNYAMEVLDRAVSLDGAFEYTYYKGNVWVIKIPSADYAKNPLQTSENKADLNGFRTSVNNLMTNEVSFLSKVGGEIGIACLTLLRTPNPWTVIAGAAGAIGLAAWAVPDLYKVFVEADNATYYFHQIN</sequence>
<reference evidence="2 3" key="1">
    <citation type="submission" date="2012-12" db="EMBL/GenBank/DDBJ databases">
        <title>The Genome Sequence of Bacillus cereus VD196.</title>
        <authorList>
            <consortium name="The Broad Institute Genome Sequencing Platform"/>
            <consortium name="The Broad Institute Genome Sequencing Center for Infectious Disease"/>
            <person name="Feldgarden M."/>
            <person name="Van der Auwera G.A."/>
            <person name="Mahillon J."/>
            <person name="Duprez V."/>
            <person name="Timmery S."/>
            <person name="Mattelet C."/>
            <person name="Dierick K."/>
            <person name="Sun M."/>
            <person name="Yu Z."/>
            <person name="Zhu L."/>
            <person name="Hu X."/>
            <person name="Shank E.B."/>
            <person name="Swiecicka I."/>
            <person name="Hansen B.M."/>
            <person name="Andrup L."/>
            <person name="Walker B."/>
            <person name="Young S.K."/>
            <person name="Zeng Q."/>
            <person name="Gargeya S."/>
            <person name="Fitzgerald M."/>
            <person name="Haas B."/>
            <person name="Abouelleil A."/>
            <person name="Alvarado L."/>
            <person name="Arachchi H.M."/>
            <person name="Berlin A.M."/>
            <person name="Chapman S.B."/>
            <person name="Dewar J."/>
            <person name="Goldberg J."/>
            <person name="Griggs A."/>
            <person name="Gujja S."/>
            <person name="Hansen M."/>
            <person name="Howarth C."/>
            <person name="Imamovic A."/>
            <person name="Larimer J."/>
            <person name="McCowan C."/>
            <person name="Murphy C."/>
            <person name="Neiman D."/>
            <person name="Pearson M."/>
            <person name="Priest M."/>
            <person name="Roberts A."/>
            <person name="Saif S."/>
            <person name="Shea T."/>
            <person name="Sisk P."/>
            <person name="Sykes S."/>
            <person name="Wortman J."/>
            <person name="Nusbaum C."/>
            <person name="Birren B."/>
        </authorList>
    </citation>
    <scope>NUCLEOTIDE SEQUENCE [LARGE SCALE GENOMIC DNA]</scope>
    <source>
        <strain evidence="2 3">VD196</strain>
    </source>
</reference>
<evidence type="ECO:0000256" key="1">
    <source>
        <dbReference type="SAM" id="SignalP"/>
    </source>
</evidence>
<organism evidence="2 3">
    <name type="scientific">Bacillus cereus VD196</name>
    <dbReference type="NCBI Taxonomy" id="1053243"/>
    <lineage>
        <taxon>Bacteria</taxon>
        <taxon>Bacillati</taxon>
        <taxon>Bacillota</taxon>
        <taxon>Bacilli</taxon>
        <taxon>Bacillales</taxon>
        <taxon>Bacillaceae</taxon>
        <taxon>Bacillus</taxon>
        <taxon>Bacillus cereus group</taxon>
    </lineage>
</organism>
<evidence type="ECO:0008006" key="4">
    <source>
        <dbReference type="Google" id="ProtNLM"/>
    </source>
</evidence>
<dbReference type="AlphaFoldDB" id="A0A9W5Q371"/>
<comment type="caution">
    <text evidence="2">The sequence shown here is derived from an EMBL/GenBank/DDBJ whole genome shotgun (WGS) entry which is preliminary data.</text>
</comment>
<feature type="chain" id="PRO_5040798954" description="SdpC family antimicrobial peptide" evidence="1">
    <location>
        <begin position="29"/>
        <end position="243"/>
    </location>
</feature>
<dbReference type="EMBL" id="AHFL01000022">
    <property type="protein sequence ID" value="EOO65819.1"/>
    <property type="molecule type" value="Genomic_DNA"/>
</dbReference>